<dbReference type="Gene3D" id="3.40.50.10330">
    <property type="entry name" value="Probable inorganic polyphosphate/atp-NAD kinase, domain 1"/>
    <property type="match status" value="1"/>
</dbReference>
<keyword evidence="7" id="KW-0594">Phospholipid biosynthesis</keyword>
<comment type="cofactor">
    <cofactor evidence="1">
        <name>Mg(2+)</name>
        <dbReference type="ChEBI" id="CHEBI:18420"/>
    </cofactor>
</comment>
<name>A0ABQ2LYD6_9MICC</name>
<sequence length="377" mass="39598">MSRHRLLLCINPASGAGRGADAGAEAAARLRSGGADVEILAVPGDDGTPPVRRYSEALAARLARTEQAAPAAIVVVGGDGMLHATANVLAGTGMPVGLVPAGTGNDLARALGLADCGVAGAVDRVLSGLDRPPRCIDLVRVDLAPLPAAMPAGPDFTGTVDDRAESGAPPEHVRRYVVSGVNVAFDAAVNATANRMRWPRGSLRYVVAVLLELLRYRPVDLRIRLDGPDEGDGPDEVDRWDGRCSQDGPVLNGSTFLLAVMNGRFIGGGMEVTPGTRIDDGVLEVFRVTPLSPVRFLRVFPRVFAGRHTDLPEVEIREASSVRIEKMTAVEDPVPRGQPSRSAAPVLHGDGEPLGMLPATVTVERGKLALLDDGRRP</sequence>
<dbReference type="PROSITE" id="PS50146">
    <property type="entry name" value="DAGK"/>
    <property type="match status" value="1"/>
</dbReference>
<evidence type="ECO:0000259" key="10">
    <source>
        <dbReference type="PROSITE" id="PS50146"/>
    </source>
</evidence>
<dbReference type="PANTHER" id="PTHR12358:SF106">
    <property type="entry name" value="LIPID KINASE YEGS"/>
    <property type="match status" value="1"/>
</dbReference>
<evidence type="ECO:0000256" key="3">
    <source>
        <dbReference type="ARBA" id="ARBA00022679"/>
    </source>
</evidence>
<keyword evidence="4" id="KW-0547">Nucleotide-binding</keyword>
<evidence type="ECO:0000256" key="4">
    <source>
        <dbReference type="ARBA" id="ARBA00022741"/>
    </source>
</evidence>
<dbReference type="Pfam" id="PF00781">
    <property type="entry name" value="DAGK_cat"/>
    <property type="match status" value="1"/>
</dbReference>
<keyword evidence="7" id="KW-0444">Lipid biosynthesis</keyword>
<feature type="domain" description="DAGKc" evidence="10">
    <location>
        <begin position="1"/>
        <end position="145"/>
    </location>
</feature>
<dbReference type="InterPro" id="IPR017438">
    <property type="entry name" value="ATP-NAD_kinase_N"/>
</dbReference>
<dbReference type="RefSeq" id="WP_188805607.1">
    <property type="nucleotide sequence ID" value="NZ_BAAAOU010000005.1"/>
</dbReference>
<proteinExistence type="inferred from homology"/>
<evidence type="ECO:0000256" key="5">
    <source>
        <dbReference type="ARBA" id="ARBA00022777"/>
    </source>
</evidence>
<keyword evidence="3" id="KW-0808">Transferase</keyword>
<reference evidence="12" key="1">
    <citation type="journal article" date="2019" name="Int. J. Syst. Evol. Microbiol.">
        <title>The Global Catalogue of Microorganisms (GCM) 10K type strain sequencing project: providing services to taxonomists for standard genome sequencing and annotation.</title>
        <authorList>
            <consortium name="The Broad Institute Genomics Platform"/>
            <consortium name="The Broad Institute Genome Sequencing Center for Infectious Disease"/>
            <person name="Wu L."/>
            <person name="Ma J."/>
        </authorList>
    </citation>
    <scope>NUCLEOTIDE SEQUENCE [LARGE SCALE GENOMIC DNA]</scope>
    <source>
        <strain evidence="12">CGMCC 1.7064</strain>
    </source>
</reference>
<evidence type="ECO:0000256" key="7">
    <source>
        <dbReference type="ARBA" id="ARBA00023209"/>
    </source>
</evidence>
<keyword evidence="5 11" id="KW-0418">Kinase</keyword>
<keyword evidence="7" id="KW-0443">Lipid metabolism</keyword>
<dbReference type="SUPFAM" id="SSF111331">
    <property type="entry name" value="NAD kinase/diacylglycerol kinase-like"/>
    <property type="match status" value="1"/>
</dbReference>
<evidence type="ECO:0000256" key="9">
    <source>
        <dbReference type="SAM" id="MobiDB-lite"/>
    </source>
</evidence>
<keyword evidence="6" id="KW-0067">ATP-binding</keyword>
<dbReference type="GO" id="GO:0016301">
    <property type="term" value="F:kinase activity"/>
    <property type="evidence" value="ECO:0007669"/>
    <property type="project" value="UniProtKB-KW"/>
</dbReference>
<dbReference type="InterPro" id="IPR016064">
    <property type="entry name" value="NAD/diacylglycerol_kinase_sf"/>
</dbReference>
<keyword evidence="8" id="KW-1208">Phospholipid metabolism</keyword>
<dbReference type="Pfam" id="PF19279">
    <property type="entry name" value="YegS_C"/>
    <property type="match status" value="1"/>
</dbReference>
<keyword evidence="12" id="KW-1185">Reference proteome</keyword>
<dbReference type="EMBL" id="BMLQ01000004">
    <property type="protein sequence ID" value="GGO44602.1"/>
    <property type="molecule type" value="Genomic_DNA"/>
</dbReference>
<evidence type="ECO:0000256" key="8">
    <source>
        <dbReference type="ARBA" id="ARBA00023264"/>
    </source>
</evidence>
<evidence type="ECO:0000256" key="2">
    <source>
        <dbReference type="ARBA" id="ARBA00005983"/>
    </source>
</evidence>
<dbReference type="Gene3D" id="2.60.200.40">
    <property type="match status" value="1"/>
</dbReference>
<protein>
    <submittedName>
        <fullName evidence="11">Sphingosine kinase</fullName>
    </submittedName>
</protein>
<evidence type="ECO:0000256" key="6">
    <source>
        <dbReference type="ARBA" id="ARBA00022840"/>
    </source>
</evidence>
<dbReference type="InterPro" id="IPR001206">
    <property type="entry name" value="Diacylglycerol_kinase_cat_dom"/>
</dbReference>
<dbReference type="InterPro" id="IPR045540">
    <property type="entry name" value="YegS/DAGK_C"/>
</dbReference>
<comment type="caution">
    <text evidence="11">The sequence shown here is derived from an EMBL/GenBank/DDBJ whole genome shotgun (WGS) entry which is preliminary data.</text>
</comment>
<comment type="similarity">
    <text evidence="2">Belongs to the diacylglycerol/lipid kinase family.</text>
</comment>
<dbReference type="PANTHER" id="PTHR12358">
    <property type="entry name" value="SPHINGOSINE KINASE"/>
    <property type="match status" value="1"/>
</dbReference>
<dbReference type="SMART" id="SM00046">
    <property type="entry name" value="DAGKc"/>
    <property type="match status" value="1"/>
</dbReference>
<evidence type="ECO:0000313" key="12">
    <source>
        <dbReference type="Proteomes" id="UP000642509"/>
    </source>
</evidence>
<organism evidence="11 12">
    <name type="scientific">Citricoccus zhacaiensis</name>
    <dbReference type="NCBI Taxonomy" id="489142"/>
    <lineage>
        <taxon>Bacteria</taxon>
        <taxon>Bacillati</taxon>
        <taxon>Actinomycetota</taxon>
        <taxon>Actinomycetes</taxon>
        <taxon>Micrococcales</taxon>
        <taxon>Micrococcaceae</taxon>
        <taxon>Citricoccus</taxon>
    </lineage>
</organism>
<feature type="region of interest" description="Disordered" evidence="9">
    <location>
        <begin position="332"/>
        <end position="352"/>
    </location>
</feature>
<evidence type="ECO:0000256" key="1">
    <source>
        <dbReference type="ARBA" id="ARBA00001946"/>
    </source>
</evidence>
<gene>
    <name evidence="11" type="ORF">GCM10010977_15370</name>
</gene>
<dbReference type="InterPro" id="IPR050187">
    <property type="entry name" value="Lipid_Phosphate_FormReg"/>
</dbReference>
<evidence type="ECO:0000313" key="11">
    <source>
        <dbReference type="EMBL" id="GGO44602.1"/>
    </source>
</evidence>
<accession>A0ABQ2LYD6</accession>
<dbReference type="Proteomes" id="UP000642509">
    <property type="component" value="Unassembled WGS sequence"/>
</dbReference>